<keyword evidence="4" id="KW-1185">Reference proteome</keyword>
<evidence type="ECO:0000259" key="2">
    <source>
        <dbReference type="Pfam" id="PF10105"/>
    </source>
</evidence>
<feature type="compositionally biased region" description="Polar residues" evidence="1">
    <location>
        <begin position="1"/>
        <end position="16"/>
    </location>
</feature>
<feature type="region of interest" description="Disordered" evidence="1">
    <location>
        <begin position="1"/>
        <end position="28"/>
    </location>
</feature>
<evidence type="ECO:0000313" key="4">
    <source>
        <dbReference type="Proteomes" id="UP000215086"/>
    </source>
</evidence>
<organism evidence="3 4">
    <name type="scientific">Thermogutta terrifontis</name>
    <dbReference type="NCBI Taxonomy" id="1331910"/>
    <lineage>
        <taxon>Bacteria</taxon>
        <taxon>Pseudomonadati</taxon>
        <taxon>Planctomycetota</taxon>
        <taxon>Planctomycetia</taxon>
        <taxon>Pirellulales</taxon>
        <taxon>Thermoguttaceae</taxon>
        <taxon>Thermogutta</taxon>
    </lineage>
</organism>
<sequence length="240" mass="26945">MTRIGSQSDQTNSGVSKNRGPIASGNDGMDRLTVRQRVRIRFSKTGDLRFIGHHDLVRTLERLFRRAGLPLAFSQGYHPKPKISFPLALALGLEGRNEVLELELTEALSADEILARLQQATVPGLAFHRVELVPPGTRTAQVSRVTYEIQVPLDREEKVRSRLDAIGAHSRVDMTQQGQAVERNLLDHLLEWSLTDGRLSFTLRVDPRGSLHPREVLRMLELDDLEAQGIPLVRSRVEVV</sequence>
<feature type="domain" description="DUF2344" evidence="2">
    <location>
        <begin position="37"/>
        <end position="195"/>
    </location>
</feature>
<protein>
    <recommendedName>
        <fullName evidence="2">DUF2344 domain-containing protein</fullName>
    </recommendedName>
</protein>
<accession>A0A286RL60</accession>
<name>A0A286RL60_9BACT</name>
<dbReference type="KEGG" id="ttf:THTE_4103"/>
<dbReference type="Pfam" id="PF10105">
    <property type="entry name" value="DUF2344"/>
    <property type="match status" value="1"/>
</dbReference>
<evidence type="ECO:0000256" key="1">
    <source>
        <dbReference type="SAM" id="MobiDB-lite"/>
    </source>
</evidence>
<proteinExistence type="predicted"/>
<dbReference type="AlphaFoldDB" id="A0A286RL60"/>
<dbReference type="NCBIfam" id="TIGR03936">
    <property type="entry name" value="sam_1_link_chp"/>
    <property type="match status" value="1"/>
</dbReference>
<dbReference type="EMBL" id="CP018477">
    <property type="protein sequence ID" value="ASV76704.1"/>
    <property type="molecule type" value="Genomic_DNA"/>
</dbReference>
<reference evidence="3 4" key="1">
    <citation type="journal article" name="Front. Microbiol.">
        <title>Sugar Metabolism of the First Thermophilic Planctomycete Thermogutta terrifontis: Comparative Genomic and Transcriptomic Approaches.</title>
        <authorList>
            <person name="Elcheninov A.G."/>
            <person name="Menzel P."/>
            <person name="Gudbergsdottir S.R."/>
            <person name="Slesarev A.I."/>
            <person name="Kadnikov V.V."/>
            <person name="Krogh A."/>
            <person name="Bonch-Osmolovskaya E.A."/>
            <person name="Peng X."/>
            <person name="Kublanov I.V."/>
        </authorList>
    </citation>
    <scope>NUCLEOTIDE SEQUENCE [LARGE SCALE GENOMIC DNA]</scope>
    <source>
        <strain evidence="3 4">R1</strain>
    </source>
</reference>
<dbReference type="Proteomes" id="UP000215086">
    <property type="component" value="Chromosome"/>
</dbReference>
<dbReference type="InterPro" id="IPR018768">
    <property type="entry name" value="DUF2344"/>
</dbReference>
<gene>
    <name evidence="3" type="ORF">THTE_4103</name>
</gene>
<evidence type="ECO:0000313" key="3">
    <source>
        <dbReference type="EMBL" id="ASV76704.1"/>
    </source>
</evidence>